<dbReference type="jPOST" id="D3Z1J2"/>
<evidence type="ECO:0000313" key="7">
    <source>
        <dbReference type="Proteomes" id="UP000000589"/>
    </source>
</evidence>
<feature type="compositionally biased region" description="Basic and acidic residues" evidence="3">
    <location>
        <begin position="339"/>
        <end position="351"/>
    </location>
</feature>
<accession>D3Z1J2</accession>
<keyword evidence="1 2" id="KW-0175">Coiled coil</keyword>
<dbReference type="Antibodypedia" id="25419">
    <property type="antibodies" value="143 antibodies from 18 providers"/>
</dbReference>
<evidence type="ECO:0000256" key="1">
    <source>
        <dbReference type="ARBA" id="ARBA00023054"/>
    </source>
</evidence>
<protein>
    <submittedName>
        <fullName evidence="5">Coiled-coil domain containing 112</fullName>
    </submittedName>
</protein>
<dbReference type="VEuPathDB" id="HostDB:ENSMUSG00000071855"/>
<feature type="region of interest" description="Disordered" evidence="3">
    <location>
        <begin position="328"/>
        <end position="355"/>
    </location>
</feature>
<dbReference type="GeneTree" id="ENSGT00940000153988"/>
<feature type="compositionally biased region" description="Basic and acidic residues" evidence="3">
    <location>
        <begin position="377"/>
        <end position="393"/>
    </location>
</feature>
<dbReference type="InterPro" id="IPR039902">
    <property type="entry name" value="CCDC148/CCDC112"/>
</dbReference>
<dbReference type="SMR" id="D3Z1J2"/>
<evidence type="ECO:0000256" key="4">
    <source>
        <dbReference type="SAM" id="SignalP"/>
    </source>
</evidence>
<dbReference type="AGR" id="MGI:1918800"/>
<keyword evidence="7" id="KW-1185">Reference proteome</keyword>
<evidence type="ECO:0000313" key="5">
    <source>
        <dbReference type="Ensembl" id="ENSMUSP00000072614.7"/>
    </source>
</evidence>
<feature type="coiled-coil region" evidence="2">
    <location>
        <begin position="106"/>
        <end position="197"/>
    </location>
</feature>
<dbReference type="Bgee" id="ENSMUSG00000071855">
    <property type="expression patterns" value="Expressed in superior cervical ganglion and 175 other cell types or tissues"/>
</dbReference>
<keyword evidence="8" id="KW-1267">Proteomics identification</keyword>
<dbReference type="Ensembl" id="ENSMUST00000072835.7">
    <property type="protein sequence ID" value="ENSMUSP00000072614.7"/>
    <property type="gene ID" value="ENSMUSG00000071855.6"/>
</dbReference>
<feature type="region of interest" description="Disordered" evidence="3">
    <location>
        <begin position="372"/>
        <end position="394"/>
    </location>
</feature>
<dbReference type="GeneID" id="240261"/>
<dbReference type="PhylomeDB" id="D3Z1J2"/>
<dbReference type="KEGG" id="mmu:240261"/>
<organism evidence="5 7">
    <name type="scientific">Mus musculus</name>
    <name type="common">Mouse</name>
    <dbReference type="NCBI Taxonomy" id="10090"/>
    <lineage>
        <taxon>Eukaryota</taxon>
        <taxon>Metazoa</taxon>
        <taxon>Chordata</taxon>
        <taxon>Craniata</taxon>
        <taxon>Vertebrata</taxon>
        <taxon>Euteleostomi</taxon>
        <taxon>Mammalia</taxon>
        <taxon>Eutheria</taxon>
        <taxon>Euarchontoglires</taxon>
        <taxon>Glires</taxon>
        <taxon>Rodentia</taxon>
        <taxon>Myomorpha</taxon>
        <taxon>Muroidea</taxon>
        <taxon>Muridae</taxon>
        <taxon>Murinae</taxon>
        <taxon>Mus</taxon>
        <taxon>Mus</taxon>
    </lineage>
</organism>
<keyword evidence="4" id="KW-0732">Signal</keyword>
<evidence type="ECO:0000313" key="6">
    <source>
        <dbReference type="MGI" id="MGI:1918800"/>
    </source>
</evidence>
<reference evidence="5" key="3">
    <citation type="submission" date="2025-08" db="UniProtKB">
        <authorList>
            <consortium name="Ensembl"/>
        </authorList>
    </citation>
    <scope>IDENTIFICATION</scope>
    <source>
        <strain evidence="5">C57BL/6J</strain>
    </source>
</reference>
<dbReference type="Proteomes" id="UP000000589">
    <property type="component" value="Chromosome 18"/>
</dbReference>
<reference evidence="5" key="4">
    <citation type="submission" date="2025-09" db="UniProtKB">
        <authorList>
            <consortium name="Ensembl"/>
        </authorList>
    </citation>
    <scope>IDENTIFICATION</scope>
    <source>
        <strain evidence="5">C57BL/6J</strain>
    </source>
</reference>
<dbReference type="MGI" id="MGI:1918800">
    <property type="gene designation" value="Ccdc112"/>
</dbReference>
<dbReference type="GO" id="GO:0034451">
    <property type="term" value="C:centriolar satellite"/>
    <property type="evidence" value="ECO:0007669"/>
    <property type="project" value="Ensembl"/>
</dbReference>
<feature type="chain" id="PRO_5015088511" evidence="4">
    <location>
        <begin position="19"/>
        <end position="525"/>
    </location>
</feature>
<evidence type="ECO:0000256" key="2">
    <source>
        <dbReference type="SAM" id="Coils"/>
    </source>
</evidence>
<dbReference type="OMA" id="HRAVPAW"/>
<reference evidence="5 7" key="1">
    <citation type="journal article" date="2009" name="PLoS Biol.">
        <title>Lineage-specific biology revealed by a finished genome assembly of the mouse.</title>
        <authorList>
            <consortium name="Mouse Genome Sequencing Consortium"/>
            <person name="Church D.M."/>
            <person name="Goodstadt L."/>
            <person name="Hillier L.W."/>
            <person name="Zody M.C."/>
            <person name="Goldstein S."/>
            <person name="She X."/>
            <person name="Bult C.J."/>
            <person name="Agarwala R."/>
            <person name="Cherry J.L."/>
            <person name="DiCuccio M."/>
            <person name="Hlavina W."/>
            <person name="Kapustin Y."/>
            <person name="Meric P."/>
            <person name="Maglott D."/>
            <person name="Birtle Z."/>
            <person name="Marques A.C."/>
            <person name="Graves T."/>
            <person name="Zhou S."/>
            <person name="Teague B."/>
            <person name="Potamousis K."/>
            <person name="Churas C."/>
            <person name="Place M."/>
            <person name="Herschleb J."/>
            <person name="Runnheim R."/>
            <person name="Forrest D."/>
            <person name="Amos-Landgraf J."/>
            <person name="Schwartz D.C."/>
            <person name="Cheng Z."/>
            <person name="Lindblad-Toh K."/>
            <person name="Eichler E.E."/>
            <person name="Ponting C.P."/>
        </authorList>
    </citation>
    <scope>NUCLEOTIDE SEQUENCE [LARGE SCALE GENOMIC DNA]</scope>
    <source>
        <strain evidence="5 7">C57BL/6J</strain>
    </source>
</reference>
<dbReference type="ExpressionAtlas" id="D3Z1J2">
    <property type="expression patterns" value="baseline and differential"/>
</dbReference>
<sequence>MAALTTVVVAAAATAVAGAVAGAGAAAGTGVGAAPTPQQSDGGCSASGGIRSFQLQNWKQKVSRTKKAEFIRTAEKFKNQVIVIEKDKHSHFYNQRGDFRTEYNMLEELENKLINSRKTERAKIQQQLAKIHNNVKKLQNQLKDVKPTPDFVEKLREMMEEIENAINTFKEEQRLIYEELIQEEKTTNNELSAVSRRIESWALGNSETEKAFRAISSKVPVDRVTQRTLPEQVVEFEKFLQQTGGRQGGWDALDHQNFVKVRNKHKGKPTFMKEVVEHLPGRTLDEVQQHEKWYQKFLTLEEKKKESIQNWKTKKQQKKEEILKLKEKVDTVPLPSQSKAEDSPKQREEQRKKQKLAVEAWKKRKSLEMSAKLASQLREEEEKERKQQRERQRQSKLKLLLESYTQQRREQEEFLRLEQEIKEKAEKAEKRKTAADELARFQERDLHKLELKILDRQAKEEEKAEKQRRLTKLKEKVENNVSRDPSRLYKPTKGWEERTKKIGPSGSGPLLHIPHRAIPTWRQGI</sequence>
<gene>
    <name evidence="5 6" type="primary">Ccdc112</name>
</gene>
<evidence type="ECO:0007829" key="8">
    <source>
        <dbReference type="ProteomicsDB" id="D3Z1J2"/>
    </source>
</evidence>
<proteinExistence type="evidence at protein level"/>
<reference evidence="5 7" key="2">
    <citation type="journal article" date="2011" name="PLoS Biol.">
        <title>Modernizing reference genome assemblies.</title>
        <authorList>
            <person name="Church D.M."/>
            <person name="Schneider V.A."/>
            <person name="Graves T."/>
            <person name="Auger K."/>
            <person name="Cunningham F."/>
            <person name="Bouk N."/>
            <person name="Chen H.C."/>
            <person name="Agarwala R."/>
            <person name="McLaren W.M."/>
            <person name="Ritchie G.R."/>
            <person name="Albracht D."/>
            <person name="Kremitzki M."/>
            <person name="Rock S."/>
            <person name="Kotkiewicz H."/>
            <person name="Kremitzki C."/>
            <person name="Wollam A."/>
            <person name="Trani L."/>
            <person name="Fulton L."/>
            <person name="Fulton R."/>
            <person name="Matthews L."/>
            <person name="Whitehead S."/>
            <person name="Chow W."/>
            <person name="Torrance J."/>
            <person name="Dunn M."/>
            <person name="Harden G."/>
            <person name="Threadgold G."/>
            <person name="Wood J."/>
            <person name="Collins J."/>
            <person name="Heath P."/>
            <person name="Griffiths G."/>
            <person name="Pelan S."/>
            <person name="Grafham D."/>
            <person name="Eichler E.E."/>
            <person name="Weinstock G."/>
            <person name="Mardis E.R."/>
            <person name="Wilson R.K."/>
            <person name="Howe K."/>
            <person name="Flicek P."/>
            <person name="Hubbard T."/>
        </authorList>
    </citation>
    <scope>NUCLEOTIDE SEQUENCE [LARGE SCALE GENOMIC DNA]</scope>
    <source>
        <strain evidence="5 7">C57BL/6J</strain>
    </source>
</reference>
<dbReference type="PANTHER" id="PTHR21549">
    <property type="entry name" value="MUTATED IN BLADDER CANCER 1"/>
    <property type="match status" value="1"/>
</dbReference>
<dbReference type="PANTHER" id="PTHR21549:SF0">
    <property type="entry name" value="COILED-COIL DOMAIN-CONTAINING PROTEIN 112"/>
    <property type="match status" value="1"/>
</dbReference>
<dbReference type="RefSeq" id="NP_001153871.1">
    <property type="nucleotide sequence ID" value="NM_001160399.1"/>
</dbReference>
<feature type="signal peptide" evidence="4">
    <location>
        <begin position="1"/>
        <end position="18"/>
    </location>
</feature>
<feature type="region of interest" description="Disordered" evidence="3">
    <location>
        <begin position="460"/>
        <end position="525"/>
    </location>
</feature>
<dbReference type="BioGRID-ORCS" id="240261">
    <property type="hits" value="2 hits in 78 CRISPR screens"/>
</dbReference>
<dbReference type="CTD" id="153733"/>
<dbReference type="UCSC" id="uc012bcr.1">
    <property type="organism name" value="mouse"/>
</dbReference>
<feature type="compositionally biased region" description="Basic and acidic residues" evidence="3">
    <location>
        <begin position="460"/>
        <end position="478"/>
    </location>
</feature>
<dbReference type="AlphaFoldDB" id="D3Z1J2"/>
<evidence type="ECO:0000256" key="3">
    <source>
        <dbReference type="SAM" id="MobiDB-lite"/>
    </source>
</evidence>
<feature type="region of interest" description="Disordered" evidence="3">
    <location>
        <begin position="27"/>
        <end position="46"/>
    </location>
</feature>
<dbReference type="HOGENOM" id="CLU_035139_0_0_1"/>
<dbReference type="OrthoDB" id="2152435at2759"/>
<feature type="coiled-coil region" evidence="2">
    <location>
        <begin position="301"/>
        <end position="328"/>
    </location>
</feature>
<dbReference type="ProteomicsDB" id="343056"/>
<name>D3Z1J2_MOUSE</name>